<gene>
    <name evidence="2" type="ORF">SAE02_09490</name>
</gene>
<feature type="domain" description="Dienelactone hydrolase" evidence="1">
    <location>
        <begin position="74"/>
        <end position="283"/>
    </location>
</feature>
<dbReference type="InterPro" id="IPR029058">
    <property type="entry name" value="AB_hydrolase_fold"/>
</dbReference>
<dbReference type="GO" id="GO:0016787">
    <property type="term" value="F:hydrolase activity"/>
    <property type="evidence" value="ECO:0007669"/>
    <property type="project" value="InterPro"/>
</dbReference>
<accession>A0A512DJZ7</accession>
<dbReference type="Gene3D" id="3.40.50.1820">
    <property type="entry name" value="alpha/beta hydrolase"/>
    <property type="match status" value="1"/>
</dbReference>
<proteinExistence type="predicted"/>
<dbReference type="AlphaFoldDB" id="A0A512DJZ7"/>
<dbReference type="Proteomes" id="UP000321523">
    <property type="component" value="Unassembled WGS sequence"/>
</dbReference>
<protein>
    <submittedName>
        <fullName evidence="2">Carboxymethylenebutenolidase</fullName>
    </submittedName>
</protein>
<dbReference type="InterPro" id="IPR002925">
    <property type="entry name" value="Dienelactn_hydro"/>
</dbReference>
<keyword evidence="3" id="KW-1185">Reference proteome</keyword>
<sequence>MDKKIIDLYDEYTHAPLDRRVFISRLTALAGSTAAASALLPLLENNYALAEVVAPADPRLETSRVIWSGAPGDIKGYLAKPKGAGKLPAVIVIHENRGLNPHIEDIVRRIALEGFLAVGPDLLSPLGGTPADEDQARALIGQLDNKATVENLVRTVGFLEGHEGSTGKVGAIGFCWGGGMVGSLATVSQSLDAGVVFYGRTPPLDDVSKIRAKLLLNYAGLDDRINEGIPAFEAALKKADVHYNIHIYQGANHAFNNDTNPARYDAAAAQLAWRRTVEFLKTSLA</sequence>
<comment type="caution">
    <text evidence="2">The sequence shown here is derived from an EMBL/GenBank/DDBJ whole genome shotgun (WGS) entry which is preliminary data.</text>
</comment>
<dbReference type="SUPFAM" id="SSF53474">
    <property type="entry name" value="alpha/beta-Hydrolases"/>
    <property type="match status" value="1"/>
</dbReference>
<dbReference type="EMBL" id="BJYZ01000003">
    <property type="protein sequence ID" value="GEO36801.1"/>
    <property type="molecule type" value="Genomic_DNA"/>
</dbReference>
<name>A0A512DJZ7_9PROT</name>
<dbReference type="PANTHER" id="PTHR46623">
    <property type="entry name" value="CARBOXYMETHYLENEBUTENOLIDASE-RELATED"/>
    <property type="match status" value="1"/>
</dbReference>
<evidence type="ECO:0000313" key="2">
    <source>
        <dbReference type="EMBL" id="GEO36801.1"/>
    </source>
</evidence>
<evidence type="ECO:0000259" key="1">
    <source>
        <dbReference type="Pfam" id="PF01738"/>
    </source>
</evidence>
<dbReference type="InterPro" id="IPR051049">
    <property type="entry name" value="Dienelactone_hydrolase-like"/>
</dbReference>
<dbReference type="Pfam" id="PF01738">
    <property type="entry name" value="DLH"/>
    <property type="match status" value="1"/>
</dbReference>
<evidence type="ECO:0000313" key="3">
    <source>
        <dbReference type="Proteomes" id="UP000321523"/>
    </source>
</evidence>
<dbReference type="PANTHER" id="PTHR46623:SF6">
    <property type="entry name" value="ALPHA_BETA-HYDROLASES SUPERFAMILY PROTEIN"/>
    <property type="match status" value="1"/>
</dbReference>
<dbReference type="RefSeq" id="WP_044426164.1">
    <property type="nucleotide sequence ID" value="NZ_BJYZ01000003.1"/>
</dbReference>
<organism evidence="2 3">
    <name type="scientific">Skermanella aerolata</name>
    <dbReference type="NCBI Taxonomy" id="393310"/>
    <lineage>
        <taxon>Bacteria</taxon>
        <taxon>Pseudomonadati</taxon>
        <taxon>Pseudomonadota</taxon>
        <taxon>Alphaproteobacteria</taxon>
        <taxon>Rhodospirillales</taxon>
        <taxon>Azospirillaceae</taxon>
        <taxon>Skermanella</taxon>
    </lineage>
</organism>
<dbReference type="PROSITE" id="PS51318">
    <property type="entry name" value="TAT"/>
    <property type="match status" value="1"/>
</dbReference>
<dbReference type="InterPro" id="IPR006311">
    <property type="entry name" value="TAT_signal"/>
</dbReference>
<dbReference type="OrthoDB" id="9771666at2"/>
<reference evidence="2 3" key="1">
    <citation type="submission" date="2019-07" db="EMBL/GenBank/DDBJ databases">
        <title>Whole genome shotgun sequence of Skermanella aerolata NBRC 106429.</title>
        <authorList>
            <person name="Hosoyama A."/>
            <person name="Uohara A."/>
            <person name="Ohji S."/>
            <person name="Ichikawa N."/>
        </authorList>
    </citation>
    <scope>NUCLEOTIDE SEQUENCE [LARGE SCALE GENOMIC DNA]</scope>
    <source>
        <strain evidence="2 3">NBRC 106429</strain>
    </source>
</reference>